<dbReference type="HOGENOM" id="CLU_973090_0_0_1"/>
<evidence type="ECO:0000313" key="3">
    <source>
        <dbReference type="EMBL" id="EER42713.1"/>
    </source>
</evidence>
<keyword evidence="1" id="KW-1133">Transmembrane helix</keyword>
<feature type="transmembrane region" description="Helical" evidence="1">
    <location>
        <begin position="59"/>
        <end position="82"/>
    </location>
</feature>
<evidence type="ECO:0000256" key="2">
    <source>
        <dbReference type="SAM" id="SignalP"/>
    </source>
</evidence>
<protein>
    <submittedName>
        <fullName evidence="3">Uncharacterized protein</fullName>
    </submittedName>
</protein>
<feature type="signal peptide" evidence="2">
    <location>
        <begin position="1"/>
        <end position="21"/>
    </location>
</feature>
<keyword evidence="1" id="KW-0812">Transmembrane</keyword>
<keyword evidence="2" id="KW-0732">Signal</keyword>
<dbReference type="VEuPathDB" id="FungiDB:HCDG_02611"/>
<dbReference type="OrthoDB" id="5299849at2759"/>
<dbReference type="Proteomes" id="UP000002624">
    <property type="component" value="Unassembled WGS sequence"/>
</dbReference>
<organism evidence="3 4">
    <name type="scientific">Ajellomyces capsulatus (strain H143)</name>
    <name type="common">Darling's disease fungus</name>
    <name type="synonym">Histoplasma capsulatum</name>
    <dbReference type="NCBI Taxonomy" id="544712"/>
    <lineage>
        <taxon>Eukaryota</taxon>
        <taxon>Fungi</taxon>
        <taxon>Dikarya</taxon>
        <taxon>Ascomycota</taxon>
        <taxon>Pezizomycotina</taxon>
        <taxon>Eurotiomycetes</taxon>
        <taxon>Eurotiomycetidae</taxon>
        <taxon>Onygenales</taxon>
        <taxon>Ajellomycetaceae</taxon>
        <taxon>Histoplasma</taxon>
    </lineage>
</organism>
<dbReference type="InterPro" id="IPR018815">
    <property type="entry name" value="Incr_loss_mito_DNA_1"/>
</dbReference>
<dbReference type="PANTHER" id="PTHR28029">
    <property type="entry name" value="PROTEIN ILM1"/>
    <property type="match status" value="1"/>
</dbReference>
<feature type="chain" id="PRO_5002965957" evidence="2">
    <location>
        <begin position="22"/>
        <end position="286"/>
    </location>
</feature>
<dbReference type="PANTHER" id="PTHR28029:SF1">
    <property type="entry name" value="PROTEIN ILM1"/>
    <property type="match status" value="1"/>
</dbReference>
<evidence type="ECO:0000256" key="1">
    <source>
        <dbReference type="SAM" id="Phobius"/>
    </source>
</evidence>
<accession>C6H8T0</accession>
<sequence>MGRLSSKSYINLHALFQFALAVYLTRYQEAIADCDLSYNVNDVIRIDATPTFARPRSPFAYCGVTLLAFALFDLILATRLPLINQLISVMSRLFNARRTHDSAPPSSPTSSTADKMLQTYTSLFTHICILLAITRCLVFSVISIRIYASASEVWVPAAAATAGGRGGMLDAAALDAKVAHIKSKRKRRTERGESTKPCEDLLHRGKQKHATGYMNVSGGGEAGLEVVCLRGSGFPREDTLGWRRRWMEHLRGGGVACIHPTQGSMCSMQLKMSWGDLSSTRVHAVH</sequence>
<gene>
    <name evidence="3" type="ORF">HCDG_02611</name>
</gene>
<proteinExistence type="predicted"/>
<dbReference type="EMBL" id="GG692421">
    <property type="protein sequence ID" value="EER42713.1"/>
    <property type="molecule type" value="Genomic_DNA"/>
</dbReference>
<name>C6H8T0_AJECH</name>
<keyword evidence="1" id="KW-0472">Membrane</keyword>
<feature type="transmembrane region" description="Helical" evidence="1">
    <location>
        <begin position="123"/>
        <end position="144"/>
    </location>
</feature>
<dbReference type="AlphaFoldDB" id="C6H8T0"/>
<reference evidence="4" key="1">
    <citation type="submission" date="2009-05" db="EMBL/GenBank/DDBJ databases">
        <title>The genome sequence of Ajellomyces capsulatus strain H143.</title>
        <authorList>
            <person name="Champion M."/>
            <person name="Cuomo C.A."/>
            <person name="Ma L.-J."/>
            <person name="Henn M.R."/>
            <person name="Sil A."/>
            <person name="Goldman B."/>
            <person name="Young S.K."/>
            <person name="Kodira C.D."/>
            <person name="Zeng Q."/>
            <person name="Koehrsen M."/>
            <person name="Alvarado L."/>
            <person name="Berlin A.M."/>
            <person name="Borenstein D."/>
            <person name="Chen Z."/>
            <person name="Engels R."/>
            <person name="Freedman E."/>
            <person name="Gellesch M."/>
            <person name="Goldberg J."/>
            <person name="Griggs A."/>
            <person name="Gujja S."/>
            <person name="Heiman D.I."/>
            <person name="Hepburn T.A."/>
            <person name="Howarth C."/>
            <person name="Jen D."/>
            <person name="Larson L."/>
            <person name="Lewis B."/>
            <person name="Mehta T."/>
            <person name="Park D."/>
            <person name="Pearson M."/>
            <person name="Roberts A."/>
            <person name="Saif S."/>
            <person name="Shea T.D."/>
            <person name="Shenoy N."/>
            <person name="Sisk P."/>
            <person name="Stolte C."/>
            <person name="Sykes S."/>
            <person name="Walk T."/>
            <person name="White J."/>
            <person name="Yandava C."/>
            <person name="Klein B."/>
            <person name="McEwen J.G."/>
            <person name="Puccia R."/>
            <person name="Goldman G.H."/>
            <person name="Felipe M.S."/>
            <person name="Nino-Vega G."/>
            <person name="San-Blas G."/>
            <person name="Taylor J.W."/>
            <person name="Mendoza L."/>
            <person name="Galagan J.E."/>
            <person name="Nusbaum C."/>
            <person name="Birren B.W."/>
        </authorList>
    </citation>
    <scope>NUCLEOTIDE SEQUENCE [LARGE SCALE GENOMIC DNA]</scope>
    <source>
        <strain evidence="4">H143</strain>
    </source>
</reference>
<dbReference type="Pfam" id="PF10311">
    <property type="entry name" value="Ilm1"/>
    <property type="match status" value="1"/>
</dbReference>
<evidence type="ECO:0000313" key="4">
    <source>
        <dbReference type="Proteomes" id="UP000002624"/>
    </source>
</evidence>